<keyword evidence="14" id="KW-1185">Reference proteome</keyword>
<evidence type="ECO:0000313" key="14">
    <source>
        <dbReference type="Proteomes" id="UP000215335"/>
    </source>
</evidence>
<dbReference type="STRING" id="543379.A0A232ESI3"/>
<sequence length="207" mass="23974">MEENNYNNQIKKRKIETDLFSDEITQDKLVYLVIKCANFAAIKHSHQRRLNKEKTPYINHPIGVANILVEEGEVCDPAVIVAALLHDTVEDTDTTFEEIEEHFGAKVRKIVEEVTDDKSLPKLERKRLQIEHAPNSSHEAKLVKLADKLYNLRDLEKEIPEGWSIERVNEYFKWAKLVVDGLKGTNIKLEKLLDDMLIKNSETKEKL</sequence>
<evidence type="ECO:0000256" key="11">
    <source>
        <dbReference type="ARBA" id="ARBA00047968"/>
    </source>
</evidence>
<dbReference type="InterPro" id="IPR052194">
    <property type="entry name" value="MESH1"/>
</dbReference>
<evidence type="ECO:0000313" key="13">
    <source>
        <dbReference type="EMBL" id="OXU21318.1"/>
    </source>
</evidence>
<dbReference type="PROSITE" id="PS51831">
    <property type="entry name" value="HD"/>
    <property type="match status" value="1"/>
</dbReference>
<dbReference type="SMART" id="SM00471">
    <property type="entry name" value="HDc"/>
    <property type="match status" value="1"/>
</dbReference>
<comment type="function">
    <text evidence="6">ppGpp hydrolyzing enzyme involved in starvation response.</text>
</comment>
<feature type="domain" description="HD" evidence="12">
    <location>
        <begin position="57"/>
        <end position="152"/>
    </location>
</feature>
<evidence type="ECO:0000256" key="7">
    <source>
        <dbReference type="ARBA" id="ARBA00038354"/>
    </source>
</evidence>
<dbReference type="InterPro" id="IPR006674">
    <property type="entry name" value="HD_domain"/>
</dbReference>
<protein>
    <recommendedName>
        <fullName evidence="8">Guanosine-3',5'-bis(diphosphate) 3'-pyrophosphohydrolase MESH1</fullName>
        <ecNumber evidence="5">3.1.7.2</ecNumber>
    </recommendedName>
    <alternativeName>
        <fullName evidence="9">Metazoan SpoT homolog 1</fullName>
    </alternativeName>
    <alternativeName>
        <fullName evidence="10">Penta-phosphate guanosine-3'-pyrophosphohydrolase</fullName>
    </alternativeName>
</protein>
<keyword evidence="2" id="KW-0479">Metal-binding</keyword>
<dbReference type="OrthoDB" id="430679at2759"/>
<dbReference type="InterPro" id="IPR003607">
    <property type="entry name" value="HD/PDEase_dom"/>
</dbReference>
<evidence type="ECO:0000256" key="4">
    <source>
        <dbReference type="ARBA" id="ARBA00023211"/>
    </source>
</evidence>
<dbReference type="SUPFAM" id="SSF109604">
    <property type="entry name" value="HD-domain/PDEase-like"/>
    <property type="match status" value="1"/>
</dbReference>
<name>A0A232ESI3_9HYME</name>
<dbReference type="FunFam" id="1.10.3210.10:FF:000012">
    <property type="entry name" value="HD domain containing 3"/>
    <property type="match status" value="1"/>
</dbReference>
<gene>
    <name evidence="13" type="ORF">TSAR_010673</name>
</gene>
<comment type="caution">
    <text evidence="13">The sequence shown here is derived from an EMBL/GenBank/DDBJ whole genome shotgun (WGS) entry which is preliminary data.</text>
</comment>
<evidence type="ECO:0000256" key="2">
    <source>
        <dbReference type="ARBA" id="ARBA00022723"/>
    </source>
</evidence>
<dbReference type="EC" id="3.1.7.2" evidence="5"/>
<reference evidence="13 14" key="1">
    <citation type="journal article" date="2017" name="Curr. Biol.">
        <title>The Evolution of Venom by Co-option of Single-Copy Genes.</title>
        <authorList>
            <person name="Martinson E.O."/>
            <person name="Mrinalini"/>
            <person name="Kelkar Y.D."/>
            <person name="Chang C.H."/>
            <person name="Werren J.H."/>
        </authorList>
    </citation>
    <scope>NUCLEOTIDE SEQUENCE [LARGE SCALE GENOMIC DNA]</scope>
    <source>
        <strain evidence="13 14">Alberta</strain>
        <tissue evidence="13">Whole body</tissue>
    </source>
</reference>
<comment type="similarity">
    <text evidence="7">Belongs to the MESH1 family.</text>
</comment>
<dbReference type="Gene3D" id="1.10.3210.10">
    <property type="entry name" value="Hypothetical protein af1432"/>
    <property type="match status" value="1"/>
</dbReference>
<evidence type="ECO:0000259" key="12">
    <source>
        <dbReference type="PROSITE" id="PS51831"/>
    </source>
</evidence>
<dbReference type="CDD" id="cd00077">
    <property type="entry name" value="HDc"/>
    <property type="match status" value="1"/>
</dbReference>
<dbReference type="EMBL" id="NNAY01002419">
    <property type="protein sequence ID" value="OXU21318.1"/>
    <property type="molecule type" value="Genomic_DNA"/>
</dbReference>
<dbReference type="Proteomes" id="UP000215335">
    <property type="component" value="Unassembled WGS sequence"/>
</dbReference>
<proteinExistence type="inferred from homology"/>
<dbReference type="PANTHER" id="PTHR46246:SF1">
    <property type="entry name" value="GUANOSINE-3',5'-BIS(DIPHOSPHATE) 3'-PYROPHOSPHOHYDROLASE MESH1"/>
    <property type="match status" value="1"/>
</dbReference>
<dbReference type="GO" id="GO:0008893">
    <property type="term" value="F:guanosine-3',5'-bis(diphosphate) 3'-diphosphatase activity"/>
    <property type="evidence" value="ECO:0007669"/>
    <property type="project" value="UniProtKB-EC"/>
</dbReference>
<evidence type="ECO:0000256" key="8">
    <source>
        <dbReference type="ARBA" id="ARBA00040793"/>
    </source>
</evidence>
<evidence type="ECO:0000256" key="6">
    <source>
        <dbReference type="ARBA" id="ARBA00037781"/>
    </source>
</evidence>
<evidence type="ECO:0000256" key="5">
    <source>
        <dbReference type="ARBA" id="ARBA00024387"/>
    </source>
</evidence>
<dbReference type="GO" id="GO:0046872">
    <property type="term" value="F:metal ion binding"/>
    <property type="evidence" value="ECO:0007669"/>
    <property type="project" value="UniProtKB-KW"/>
</dbReference>
<evidence type="ECO:0000256" key="3">
    <source>
        <dbReference type="ARBA" id="ARBA00022801"/>
    </source>
</evidence>
<evidence type="ECO:0000256" key="10">
    <source>
        <dbReference type="ARBA" id="ARBA00041770"/>
    </source>
</evidence>
<evidence type="ECO:0000256" key="1">
    <source>
        <dbReference type="ARBA" id="ARBA00001936"/>
    </source>
</evidence>
<organism evidence="13 14">
    <name type="scientific">Trichomalopsis sarcophagae</name>
    <dbReference type="NCBI Taxonomy" id="543379"/>
    <lineage>
        <taxon>Eukaryota</taxon>
        <taxon>Metazoa</taxon>
        <taxon>Ecdysozoa</taxon>
        <taxon>Arthropoda</taxon>
        <taxon>Hexapoda</taxon>
        <taxon>Insecta</taxon>
        <taxon>Pterygota</taxon>
        <taxon>Neoptera</taxon>
        <taxon>Endopterygota</taxon>
        <taxon>Hymenoptera</taxon>
        <taxon>Apocrita</taxon>
        <taxon>Proctotrupomorpha</taxon>
        <taxon>Chalcidoidea</taxon>
        <taxon>Pteromalidae</taxon>
        <taxon>Pteromalinae</taxon>
        <taxon>Trichomalopsis</taxon>
    </lineage>
</organism>
<keyword evidence="3" id="KW-0378">Hydrolase</keyword>
<dbReference type="PANTHER" id="PTHR46246">
    <property type="entry name" value="GUANOSINE-3',5'-BIS(DIPHOSPHATE) 3'-PYROPHOSPHOHYDROLASE MESH1"/>
    <property type="match status" value="1"/>
</dbReference>
<comment type="catalytic activity">
    <reaction evidence="11">
        <text>guanosine 3',5'-bis(diphosphate) + H2O = GDP + diphosphate + H(+)</text>
        <dbReference type="Rhea" id="RHEA:14253"/>
        <dbReference type="ChEBI" id="CHEBI:15377"/>
        <dbReference type="ChEBI" id="CHEBI:15378"/>
        <dbReference type="ChEBI" id="CHEBI:33019"/>
        <dbReference type="ChEBI" id="CHEBI:58189"/>
        <dbReference type="ChEBI" id="CHEBI:77828"/>
        <dbReference type="EC" id="3.1.7.2"/>
    </reaction>
</comment>
<keyword evidence="4" id="KW-0464">Manganese</keyword>
<comment type="cofactor">
    <cofactor evidence="1">
        <name>Mn(2+)</name>
        <dbReference type="ChEBI" id="CHEBI:29035"/>
    </cofactor>
</comment>
<dbReference type="Pfam" id="PF13328">
    <property type="entry name" value="HD_4"/>
    <property type="match status" value="1"/>
</dbReference>
<dbReference type="AlphaFoldDB" id="A0A232ESI3"/>
<accession>A0A232ESI3</accession>
<evidence type="ECO:0000256" key="9">
    <source>
        <dbReference type="ARBA" id="ARBA00041464"/>
    </source>
</evidence>